<evidence type="ECO:0000256" key="1">
    <source>
        <dbReference type="SAM" id="SignalP"/>
    </source>
</evidence>
<dbReference type="InterPro" id="IPR006869">
    <property type="entry name" value="DUF547"/>
</dbReference>
<dbReference type="Pfam" id="PF04784">
    <property type="entry name" value="DUF547"/>
    <property type="match status" value="1"/>
</dbReference>
<evidence type="ECO:0000259" key="2">
    <source>
        <dbReference type="Pfam" id="PF04784"/>
    </source>
</evidence>
<feature type="chain" id="PRO_5045185377" evidence="1">
    <location>
        <begin position="20"/>
        <end position="233"/>
    </location>
</feature>
<dbReference type="PANTHER" id="PTHR46361">
    <property type="entry name" value="ELECTRON CARRIER/ PROTEIN DISULFIDE OXIDOREDUCTASE"/>
    <property type="match status" value="1"/>
</dbReference>
<proteinExistence type="predicted"/>
<dbReference type="RefSeq" id="WP_167917094.1">
    <property type="nucleotide sequence ID" value="NZ_JAAVJS010000005.1"/>
</dbReference>
<comment type="caution">
    <text evidence="3">The sequence shown here is derived from an EMBL/GenBank/DDBJ whole genome shotgun (WGS) entry which is preliminary data.</text>
</comment>
<protein>
    <submittedName>
        <fullName evidence="3">DUF547 domain-containing protein</fullName>
    </submittedName>
</protein>
<accession>A0ABX1DC37</accession>
<name>A0ABX1DC37_9FLAO</name>
<keyword evidence="4" id="KW-1185">Reference proteome</keyword>
<organism evidence="3 4">
    <name type="scientific">Tamlana crocina</name>
    <dbReference type="NCBI Taxonomy" id="393006"/>
    <lineage>
        <taxon>Bacteria</taxon>
        <taxon>Pseudomonadati</taxon>
        <taxon>Bacteroidota</taxon>
        <taxon>Flavobacteriia</taxon>
        <taxon>Flavobacteriales</taxon>
        <taxon>Flavobacteriaceae</taxon>
        <taxon>Tamlana</taxon>
    </lineage>
</organism>
<dbReference type="Proteomes" id="UP000760545">
    <property type="component" value="Unassembled WGS sequence"/>
</dbReference>
<gene>
    <name evidence="3" type="ORF">HC176_05095</name>
</gene>
<feature type="domain" description="DUF547" evidence="2">
    <location>
        <begin position="67"/>
        <end position="172"/>
    </location>
</feature>
<reference evidence="3 4" key="1">
    <citation type="submission" date="2020-03" db="EMBL/GenBank/DDBJ databases">
        <title>Tamlana sp. nov, isolated from XXX.</title>
        <authorList>
            <person name="Cao W.R."/>
        </authorList>
    </citation>
    <scope>NUCLEOTIDE SEQUENCE [LARGE SCALE GENOMIC DNA]</scope>
    <source>
        <strain evidence="3 4">HST1-43</strain>
    </source>
</reference>
<evidence type="ECO:0000313" key="3">
    <source>
        <dbReference type="EMBL" id="NJX14857.1"/>
    </source>
</evidence>
<dbReference type="PANTHER" id="PTHR46361:SF3">
    <property type="entry name" value="ELECTRON CARRIER_ PROTEIN DISULFIDE OXIDOREDUCTASE"/>
    <property type="match status" value="1"/>
</dbReference>
<dbReference type="EMBL" id="JAAVJS010000005">
    <property type="protein sequence ID" value="NJX14857.1"/>
    <property type="molecule type" value="Genomic_DNA"/>
</dbReference>
<keyword evidence="1" id="KW-0732">Signal</keyword>
<feature type="signal peptide" evidence="1">
    <location>
        <begin position="1"/>
        <end position="19"/>
    </location>
</feature>
<evidence type="ECO:0000313" key="4">
    <source>
        <dbReference type="Proteomes" id="UP000760545"/>
    </source>
</evidence>
<sequence length="233" mass="27013">MIKRLLIGFAISFGLFAQAQHFDHSKFSELLQAHVSEGGNVNYSTIKANPNVLNQYLAEFSKAHPTESWPKNETLAYWINAYNAFTIKLIIDNYPIKSIKDLKHPWDQKFIPINGKLLSLNHIEHDILRKMGEPRIHFAIVCASHSCPKLQNEAFVPSRLDEQFTHATKTFLNDPEKNVISKEHLELSKIFKWFKKDFEENGSLIEFISPYTETTISKAAKIKYKDYNWTLNE</sequence>